<comment type="caution">
    <text evidence="5">The sequence shown here is derived from an EMBL/GenBank/DDBJ whole genome shotgun (WGS) entry which is preliminary data.</text>
</comment>
<keyword evidence="1" id="KW-1277">Toxin-antitoxin system</keyword>
<reference evidence="5 6" key="1">
    <citation type="journal article" date="2018" name="Aquat. Microb. Ecol.">
        <title>Gammaproteobacterial methanotrophs dominate.</title>
        <authorList>
            <person name="Rissanen A.J."/>
            <person name="Saarenheimo J."/>
            <person name="Tiirola M."/>
            <person name="Peura S."/>
            <person name="Aalto S.L."/>
            <person name="Karvinen A."/>
            <person name="Nykanen H."/>
        </authorList>
    </citation>
    <scope>NUCLEOTIDE SEQUENCE [LARGE SCALE GENOMIC DNA]</scope>
    <source>
        <strain evidence="5">AMbin10</strain>
    </source>
</reference>
<evidence type="ECO:0000256" key="2">
    <source>
        <dbReference type="ARBA" id="ARBA00022722"/>
    </source>
</evidence>
<dbReference type="InterPro" id="IPR008201">
    <property type="entry name" value="HepT-like"/>
</dbReference>
<dbReference type="Gene3D" id="1.20.120.580">
    <property type="entry name" value="bsu32300-like"/>
    <property type="match status" value="1"/>
</dbReference>
<evidence type="ECO:0000256" key="1">
    <source>
        <dbReference type="ARBA" id="ARBA00022649"/>
    </source>
</evidence>
<proteinExistence type="inferred from homology"/>
<accession>A0A2W4RS45</accession>
<comment type="similarity">
    <text evidence="4">Belongs to the HepT RNase toxin family.</text>
</comment>
<evidence type="ECO:0000256" key="3">
    <source>
        <dbReference type="ARBA" id="ARBA00022801"/>
    </source>
</evidence>
<dbReference type="GO" id="GO:0004540">
    <property type="term" value="F:RNA nuclease activity"/>
    <property type="evidence" value="ECO:0007669"/>
    <property type="project" value="InterPro"/>
</dbReference>
<keyword evidence="2" id="KW-0540">Nuclease</keyword>
<gene>
    <name evidence="5" type="ORF">DM484_01775</name>
</gene>
<evidence type="ECO:0008006" key="7">
    <source>
        <dbReference type="Google" id="ProtNLM"/>
    </source>
</evidence>
<name>A0A2W4RS45_9GAMM</name>
<organism evidence="5 6">
    <name type="scientific">Candidatus Methylumidiphilus alinenensis</name>
    <dbReference type="NCBI Taxonomy" id="2202197"/>
    <lineage>
        <taxon>Bacteria</taxon>
        <taxon>Pseudomonadati</taxon>
        <taxon>Pseudomonadota</taxon>
        <taxon>Gammaproteobacteria</taxon>
        <taxon>Methylococcales</taxon>
        <taxon>Candidatus Methylumidiphilus</taxon>
    </lineage>
</organism>
<dbReference type="EMBL" id="QJPH01000133">
    <property type="protein sequence ID" value="PZN85136.1"/>
    <property type="molecule type" value="Genomic_DNA"/>
</dbReference>
<evidence type="ECO:0000313" key="5">
    <source>
        <dbReference type="EMBL" id="PZN85136.1"/>
    </source>
</evidence>
<protein>
    <recommendedName>
        <fullName evidence="7">DUF86 domain-containing protein</fullName>
    </recommendedName>
</protein>
<evidence type="ECO:0000256" key="4">
    <source>
        <dbReference type="ARBA" id="ARBA00024207"/>
    </source>
</evidence>
<evidence type="ECO:0000313" key="6">
    <source>
        <dbReference type="Proteomes" id="UP000249396"/>
    </source>
</evidence>
<dbReference type="GO" id="GO:0110001">
    <property type="term" value="C:toxin-antitoxin complex"/>
    <property type="evidence" value="ECO:0007669"/>
    <property type="project" value="InterPro"/>
</dbReference>
<sequence length="48" mass="5612">MDWNLIRNLAIHNYDAINWAIVYAIGRYRLTDFEDFAKAIVLASPDEI</sequence>
<dbReference type="GO" id="GO:0016787">
    <property type="term" value="F:hydrolase activity"/>
    <property type="evidence" value="ECO:0007669"/>
    <property type="project" value="UniProtKB-KW"/>
</dbReference>
<dbReference type="Proteomes" id="UP000249396">
    <property type="component" value="Unassembled WGS sequence"/>
</dbReference>
<keyword evidence="3" id="KW-0378">Hydrolase</keyword>
<dbReference type="InterPro" id="IPR037038">
    <property type="entry name" value="HepT-like_sf"/>
</dbReference>
<dbReference type="AlphaFoldDB" id="A0A2W4RS45"/>
<dbReference type="Pfam" id="PF01934">
    <property type="entry name" value="HepT-like"/>
    <property type="match status" value="1"/>
</dbReference>